<gene>
    <name evidence="1" type="ORF">QE369_001986</name>
</gene>
<comment type="caution">
    <text evidence="1">The sequence shown here is derived from an EMBL/GenBank/DDBJ whole genome shotgun (WGS) entry which is preliminary data.</text>
</comment>
<proteinExistence type="predicted"/>
<protein>
    <submittedName>
        <fullName evidence="1">Uncharacterized protein</fullName>
    </submittedName>
</protein>
<accession>A0AAJ2B9T1</accession>
<dbReference type="Proteomes" id="UP001255601">
    <property type="component" value="Unassembled WGS sequence"/>
</dbReference>
<dbReference type="EMBL" id="JAVIZC010000002">
    <property type="protein sequence ID" value="MDR6101789.1"/>
    <property type="molecule type" value="Genomic_DNA"/>
</dbReference>
<evidence type="ECO:0000313" key="2">
    <source>
        <dbReference type="Proteomes" id="UP001255601"/>
    </source>
</evidence>
<sequence>MVDEIKKSRAQDLNERLGAFTRSNEVDGGKRQVDQWIAVLAAAESAAKAAKNAKPRLFQVNYRIKQGKDQTRGSSDQRRDALVAMLESLKPSEKHASTSTWIVRLYIERANTVLDLLKGPLASSDFLAVAQIDKNRASVGDAKLE</sequence>
<evidence type="ECO:0000313" key="1">
    <source>
        <dbReference type="EMBL" id="MDR6101789.1"/>
    </source>
</evidence>
<organism evidence="1 2">
    <name type="scientific">Agrobacterium larrymoorei</name>
    <dbReference type="NCBI Taxonomy" id="160699"/>
    <lineage>
        <taxon>Bacteria</taxon>
        <taxon>Pseudomonadati</taxon>
        <taxon>Pseudomonadota</taxon>
        <taxon>Alphaproteobacteria</taxon>
        <taxon>Hyphomicrobiales</taxon>
        <taxon>Rhizobiaceae</taxon>
        <taxon>Rhizobium/Agrobacterium group</taxon>
        <taxon>Agrobacterium</taxon>
    </lineage>
</organism>
<dbReference type="AlphaFoldDB" id="A0AAJ2B9T1"/>
<name>A0AAJ2B9T1_9HYPH</name>
<reference evidence="1" key="1">
    <citation type="submission" date="2023-08" db="EMBL/GenBank/DDBJ databases">
        <title>Functional and genomic diversity of the sorghum phyllosphere microbiome.</title>
        <authorList>
            <person name="Shade A."/>
        </authorList>
    </citation>
    <scope>NUCLEOTIDE SEQUENCE</scope>
    <source>
        <strain evidence="1">SORGH_AS_0974</strain>
    </source>
</reference>
<dbReference type="RefSeq" id="WP_309770704.1">
    <property type="nucleotide sequence ID" value="NZ_JAVIZC010000002.1"/>
</dbReference>